<protein>
    <recommendedName>
        <fullName evidence="3">TetR family transcriptional regulator</fullName>
    </recommendedName>
</protein>
<dbReference type="AlphaFoldDB" id="A0A840ITI6"/>
<keyword evidence="2" id="KW-1185">Reference proteome</keyword>
<evidence type="ECO:0008006" key="3">
    <source>
        <dbReference type="Google" id="ProtNLM"/>
    </source>
</evidence>
<proteinExistence type="predicted"/>
<reference evidence="1 2" key="1">
    <citation type="submission" date="2020-08" db="EMBL/GenBank/DDBJ databases">
        <title>Sequencing the genomes of 1000 actinobacteria strains.</title>
        <authorList>
            <person name="Klenk H.-P."/>
        </authorList>
    </citation>
    <scope>NUCLEOTIDE SEQUENCE [LARGE SCALE GENOMIC DNA]</scope>
    <source>
        <strain evidence="1 2">DSM 45859</strain>
    </source>
</reference>
<dbReference type="RefSeq" id="WP_184780247.1">
    <property type="nucleotide sequence ID" value="NZ_JACHMG010000001.1"/>
</dbReference>
<sequence>MSWNDFYRRREILDSAVRHARRAPAEPLELGRIPGATEVFGTEEALLLALHHQWSRRLGGHLRTEFAAPEDATADGAGDQVDAVSRAWRRALEGHETLRELLDGAVERCPALVPLHEAELRMLAITAGLVDPGEPRAEVTKVGHAFGALLRAGDARPVRRRSPIGHLRRLLAPTA</sequence>
<dbReference type="Proteomes" id="UP000581769">
    <property type="component" value="Unassembled WGS sequence"/>
</dbReference>
<dbReference type="EMBL" id="JACHMG010000001">
    <property type="protein sequence ID" value="MBB4685180.1"/>
    <property type="molecule type" value="Genomic_DNA"/>
</dbReference>
<name>A0A840ITI6_9PSEU</name>
<evidence type="ECO:0000313" key="2">
    <source>
        <dbReference type="Proteomes" id="UP000581769"/>
    </source>
</evidence>
<organism evidence="1 2">
    <name type="scientific">Amycolatopsis jiangsuensis</name>
    <dbReference type="NCBI Taxonomy" id="1181879"/>
    <lineage>
        <taxon>Bacteria</taxon>
        <taxon>Bacillati</taxon>
        <taxon>Actinomycetota</taxon>
        <taxon>Actinomycetes</taxon>
        <taxon>Pseudonocardiales</taxon>
        <taxon>Pseudonocardiaceae</taxon>
        <taxon>Amycolatopsis</taxon>
    </lineage>
</organism>
<gene>
    <name evidence="1" type="ORF">BJY18_002665</name>
</gene>
<accession>A0A840ITI6</accession>
<evidence type="ECO:0000313" key="1">
    <source>
        <dbReference type="EMBL" id="MBB4685180.1"/>
    </source>
</evidence>
<comment type="caution">
    <text evidence="1">The sequence shown here is derived from an EMBL/GenBank/DDBJ whole genome shotgun (WGS) entry which is preliminary data.</text>
</comment>